<dbReference type="SUPFAM" id="SSF50729">
    <property type="entry name" value="PH domain-like"/>
    <property type="match status" value="1"/>
</dbReference>
<evidence type="ECO:0000256" key="2">
    <source>
        <dbReference type="ARBA" id="ARBA00022454"/>
    </source>
</evidence>
<dbReference type="AlphaFoldDB" id="A0A9W7F624"/>
<dbReference type="Pfam" id="PF08512">
    <property type="entry name" value="Rttp106-like_middle"/>
    <property type="match status" value="1"/>
</dbReference>
<organism evidence="12 13">
    <name type="scientific">Triparma retinervis</name>
    <dbReference type="NCBI Taxonomy" id="2557542"/>
    <lineage>
        <taxon>Eukaryota</taxon>
        <taxon>Sar</taxon>
        <taxon>Stramenopiles</taxon>
        <taxon>Ochrophyta</taxon>
        <taxon>Bolidophyceae</taxon>
        <taxon>Parmales</taxon>
        <taxon>Triparmaceae</taxon>
        <taxon>Triparma</taxon>
    </lineage>
</organism>
<dbReference type="InterPro" id="IPR013719">
    <property type="entry name" value="RTT106/SPT16-like_middle_dom"/>
</dbReference>
<evidence type="ECO:0000256" key="7">
    <source>
        <dbReference type="ARBA" id="ARBA00023204"/>
    </source>
</evidence>
<evidence type="ECO:0000256" key="6">
    <source>
        <dbReference type="ARBA" id="ARBA00023163"/>
    </source>
</evidence>
<dbReference type="PANTHER" id="PTHR45849:SF1">
    <property type="entry name" value="FACT COMPLEX SUBUNIT SSRP1"/>
    <property type="match status" value="1"/>
</dbReference>
<evidence type="ECO:0000256" key="9">
    <source>
        <dbReference type="RuleBase" id="RU364013"/>
    </source>
</evidence>
<dbReference type="GO" id="GO:0006260">
    <property type="term" value="P:DNA replication"/>
    <property type="evidence" value="ECO:0007669"/>
    <property type="project" value="UniProtKB-KW"/>
</dbReference>
<feature type="region of interest" description="Disordered" evidence="10">
    <location>
        <begin position="358"/>
        <end position="482"/>
    </location>
</feature>
<proteinExistence type="inferred from homology"/>
<keyword evidence="2 9" id="KW-0158">Chromosome</keyword>
<evidence type="ECO:0000256" key="4">
    <source>
        <dbReference type="ARBA" id="ARBA00022763"/>
    </source>
</evidence>
<sequence length="482" mass="51569">MENQAPATANTMVNTTPVVKPPPVPSLSSCSAVELGNFLKHRFAADGLTKFMAELNGSCGTTPAAPITPAPSTPTLTIPDYFGGLIFKAPKVQFITPRGRFDVAVYERGVEVKNAKGEGFLISDGDATHAVAFAKPDNYNKDPNKVTSRMLLLNLKAPAPFKKSSLTTICVQAETNYGVFYTAPKKEEGVKDESDRPSLTGSADSVWFPNICHSISAKIIAPALSNFTSSTGFSFVQCYNKVNQGSLYPMIEGLLFFKPPLFVPRQKLNSIGAGRGGSGGAGTRYVDMMITMEGDKPGDPDQALEFTNINREELGPMNTYINDILKPAMAREVAESSGDKKPSVINVDEAVEAEAVDVEMTAPDVGRPGKRPRSGRGAAKAATDATRAQLAGGNFDESDEDDDDEEEGDYVAESDDDEEGEDGGEEEGGSEDEGDSSDDDSDDDEGVFADCTEEDLMQEIEATIHEAGGDRHEEGSNKKQKL</sequence>
<dbReference type="Gene3D" id="2.30.29.30">
    <property type="entry name" value="Pleckstrin-homology domain (PH domain)/Phosphotyrosine-binding domain (PTB)"/>
    <property type="match status" value="1"/>
</dbReference>
<dbReference type="InterPro" id="IPR050454">
    <property type="entry name" value="RTT106/SSRP1_HistChap/FACT"/>
</dbReference>
<comment type="caution">
    <text evidence="12">The sequence shown here is derived from an EMBL/GenBank/DDBJ whole genome shotgun (WGS) entry which is preliminary data.</text>
</comment>
<gene>
    <name evidence="12" type="ORF">TrRE_jg6481</name>
</gene>
<reference evidence="12" key="1">
    <citation type="submission" date="2022-07" db="EMBL/GenBank/DDBJ databases">
        <title>Genome analysis of Parmales, a sister group of diatoms, reveals the evolutionary specialization of diatoms from phago-mixotrophs to photoautotrophs.</title>
        <authorList>
            <person name="Ban H."/>
            <person name="Sato S."/>
            <person name="Yoshikawa S."/>
            <person name="Kazumasa Y."/>
            <person name="Nakamura Y."/>
            <person name="Ichinomiya M."/>
            <person name="Saitoh K."/>
            <person name="Sato N."/>
            <person name="Blanc-Mathieu R."/>
            <person name="Endo H."/>
            <person name="Kuwata A."/>
            <person name="Ogata H."/>
        </authorList>
    </citation>
    <scope>NUCLEOTIDE SEQUENCE</scope>
</reference>
<comment type="function">
    <text evidence="9">Component of the FACT complex, a general chromatin factor that acts to reorganize nucleosomes. The FACT complex is involved in multiple processes that require DNA as a template such as mRNA elongation, DNA replication and DNA repair. During transcription elongation the FACT complex acts as a histone chaperone that both destabilizes and restores nucleosomal structure. It facilitates the passage of RNA polymerase II and transcription by promoting the dissociation of one histone H2A-H2B dimer from the nucleosome, then subsequently promotes the reestablishment of the nucleosome following the passage of RNA polymerase II.</text>
</comment>
<dbReference type="PANTHER" id="PTHR45849">
    <property type="entry name" value="FACT COMPLEX SUBUNIT SSRP1"/>
    <property type="match status" value="1"/>
</dbReference>
<accession>A0A9W7F624</accession>
<keyword evidence="7 9" id="KW-0234">DNA repair</keyword>
<keyword evidence="13" id="KW-1185">Reference proteome</keyword>
<feature type="compositionally biased region" description="Low complexity" evidence="10">
    <location>
        <begin position="375"/>
        <end position="391"/>
    </location>
</feature>
<dbReference type="InterPro" id="IPR011993">
    <property type="entry name" value="PH-like_dom_sf"/>
</dbReference>
<dbReference type="GO" id="GO:0003677">
    <property type="term" value="F:DNA binding"/>
    <property type="evidence" value="ECO:0007669"/>
    <property type="project" value="InterPro"/>
</dbReference>
<evidence type="ECO:0000256" key="5">
    <source>
        <dbReference type="ARBA" id="ARBA00023015"/>
    </source>
</evidence>
<name>A0A9W7F624_9STRA</name>
<evidence type="ECO:0000313" key="13">
    <source>
        <dbReference type="Proteomes" id="UP001165082"/>
    </source>
</evidence>
<dbReference type="GO" id="GO:0042393">
    <property type="term" value="F:histone binding"/>
    <property type="evidence" value="ECO:0007669"/>
    <property type="project" value="TreeGrafter"/>
</dbReference>
<dbReference type="OrthoDB" id="498543at2759"/>
<keyword evidence="4 9" id="KW-0227">DNA damage</keyword>
<comment type="subcellular location">
    <subcellularLocation>
        <location evidence="9">Nucleus</location>
    </subcellularLocation>
    <subcellularLocation>
        <location evidence="9">Chromosome</location>
    </subcellularLocation>
</comment>
<evidence type="ECO:0000256" key="1">
    <source>
        <dbReference type="ARBA" id="ARBA00010060"/>
    </source>
</evidence>
<evidence type="ECO:0000256" key="3">
    <source>
        <dbReference type="ARBA" id="ARBA00022705"/>
    </source>
</evidence>
<comment type="similarity">
    <text evidence="1 9">Belongs to the SSRP1 family.</text>
</comment>
<dbReference type="GO" id="GO:0006281">
    <property type="term" value="P:DNA repair"/>
    <property type="evidence" value="ECO:0007669"/>
    <property type="project" value="UniProtKB-KW"/>
</dbReference>
<feature type="domain" description="Histone chaperone RTT106/FACT complex subunit SPT16-like middle" evidence="11">
    <location>
        <begin position="233"/>
        <end position="331"/>
    </location>
</feature>
<dbReference type="EMBL" id="BRXZ01000082">
    <property type="protein sequence ID" value="GMI04644.1"/>
    <property type="molecule type" value="Genomic_DNA"/>
</dbReference>
<dbReference type="Proteomes" id="UP001165082">
    <property type="component" value="Unassembled WGS sequence"/>
</dbReference>
<keyword evidence="8 9" id="KW-0539">Nucleus</keyword>
<dbReference type="SMART" id="SM01287">
    <property type="entry name" value="Rtt106"/>
    <property type="match status" value="1"/>
</dbReference>
<dbReference type="PRINTS" id="PR00887">
    <property type="entry name" value="SSRCOGNITION"/>
</dbReference>
<protein>
    <recommendedName>
        <fullName evidence="9">FACT complex subunit SSRP1</fullName>
    </recommendedName>
</protein>
<keyword evidence="3 9" id="KW-0235">DNA replication</keyword>
<evidence type="ECO:0000313" key="12">
    <source>
        <dbReference type="EMBL" id="GMI04644.1"/>
    </source>
</evidence>
<dbReference type="GO" id="GO:0035101">
    <property type="term" value="C:FACT complex"/>
    <property type="evidence" value="ECO:0007669"/>
    <property type="project" value="TreeGrafter"/>
</dbReference>
<evidence type="ECO:0000256" key="10">
    <source>
        <dbReference type="SAM" id="MobiDB-lite"/>
    </source>
</evidence>
<keyword evidence="5 9" id="KW-0805">Transcription regulation</keyword>
<feature type="compositionally biased region" description="Acidic residues" evidence="10">
    <location>
        <begin position="396"/>
        <end position="458"/>
    </location>
</feature>
<evidence type="ECO:0000256" key="8">
    <source>
        <dbReference type="ARBA" id="ARBA00023242"/>
    </source>
</evidence>
<evidence type="ECO:0000259" key="11">
    <source>
        <dbReference type="SMART" id="SM01287"/>
    </source>
</evidence>
<keyword evidence="6 9" id="KW-0804">Transcription</keyword>
<feature type="compositionally biased region" description="Basic and acidic residues" evidence="10">
    <location>
        <begin position="462"/>
        <end position="482"/>
    </location>
</feature>
<dbReference type="GO" id="GO:0031491">
    <property type="term" value="F:nucleosome binding"/>
    <property type="evidence" value="ECO:0007669"/>
    <property type="project" value="TreeGrafter"/>
</dbReference>
<dbReference type="InterPro" id="IPR000969">
    <property type="entry name" value="SSRP1/POB3"/>
</dbReference>